<evidence type="ECO:0000256" key="3">
    <source>
        <dbReference type="ARBA" id="ARBA00022729"/>
    </source>
</evidence>
<evidence type="ECO:0000256" key="8">
    <source>
        <dbReference type="SAM" id="SignalP"/>
    </source>
</evidence>
<dbReference type="InterPro" id="IPR038765">
    <property type="entry name" value="Papain-like_cys_pep_sf"/>
</dbReference>
<dbReference type="InterPro" id="IPR057309">
    <property type="entry name" value="PcsB_CC"/>
</dbReference>
<dbReference type="Proteomes" id="UP000198935">
    <property type="component" value="Unassembled WGS sequence"/>
</dbReference>
<sequence>MKKKLVVLNTVIVLGFGSVINVPAALAETTNDLQNQQTQIQEERSEIKSNLSEAEAKIAEVLDELDQLAEQIERVNEAIEDNKKIIAETEENIDDANAEIEQLQEEIAQLEKEIEERTELLKDRAVTYQKNGTSVRYLEVILGSQDFGDFVDRVLAINKIAEADADFLQMHEESKQELEVKQATVEEKLEELNDMKAELDDMQHHLLNQQEQNDELKKQLKAKEKETKTLMAELVEKDEELASQEADIKRKIDEERQRQAEERRAAENASSASSQTTTASTSNSSSGSSQTLSSRSSNSAPAASGDIQTVISAGNKYIGNSVYVFGGGRSDYDIQNGRFDCSGFVRWAFLQIGVNVGGSTDAQKFAGRQVSSSEMRPGDLVFFNTYKTDGHVGIYIGGGQFIGSQSSTGVAIASLNSGYWASVFNGRVVRVVE</sequence>
<proteinExistence type="inferred from homology"/>
<feature type="coiled-coil region" evidence="6">
    <location>
        <begin position="26"/>
        <end position="123"/>
    </location>
</feature>
<dbReference type="Gene3D" id="3.90.1720.10">
    <property type="entry name" value="endopeptidase domain like (from Nostoc punctiforme)"/>
    <property type="match status" value="1"/>
</dbReference>
<protein>
    <submittedName>
        <fullName evidence="10">N-terminal domain of peptidoglycan hydrolase CwlO-containing protein</fullName>
    </submittedName>
</protein>
<accession>A0A1H3URS7</accession>
<keyword evidence="5" id="KW-0788">Thiol protease</keyword>
<evidence type="ECO:0000313" key="11">
    <source>
        <dbReference type="Proteomes" id="UP000198935"/>
    </source>
</evidence>
<feature type="chain" id="PRO_5011433550" evidence="8">
    <location>
        <begin position="28"/>
        <end position="433"/>
    </location>
</feature>
<gene>
    <name evidence="10" type="ORF">SAMN05421736_12453</name>
</gene>
<dbReference type="PANTHER" id="PTHR47053:SF1">
    <property type="entry name" value="MUREIN DD-ENDOPEPTIDASE MEPH-RELATED"/>
    <property type="match status" value="1"/>
</dbReference>
<evidence type="ECO:0000259" key="9">
    <source>
        <dbReference type="PROSITE" id="PS51935"/>
    </source>
</evidence>
<dbReference type="SUPFAM" id="SSF54001">
    <property type="entry name" value="Cysteine proteinases"/>
    <property type="match status" value="1"/>
</dbReference>
<dbReference type="PANTHER" id="PTHR47053">
    <property type="entry name" value="MUREIN DD-ENDOPEPTIDASE MEPH-RELATED"/>
    <property type="match status" value="1"/>
</dbReference>
<evidence type="ECO:0000256" key="2">
    <source>
        <dbReference type="ARBA" id="ARBA00022670"/>
    </source>
</evidence>
<evidence type="ECO:0000313" key="10">
    <source>
        <dbReference type="EMBL" id="SDZ64479.1"/>
    </source>
</evidence>
<dbReference type="PROSITE" id="PS51935">
    <property type="entry name" value="NLPC_P60"/>
    <property type="match status" value="1"/>
</dbReference>
<dbReference type="Pfam" id="PF00877">
    <property type="entry name" value="NLPC_P60"/>
    <property type="match status" value="1"/>
</dbReference>
<feature type="region of interest" description="Disordered" evidence="7">
    <location>
        <begin position="246"/>
        <end position="302"/>
    </location>
</feature>
<dbReference type="InterPro" id="IPR000064">
    <property type="entry name" value="NLP_P60_dom"/>
</dbReference>
<dbReference type="OrthoDB" id="9813368at2"/>
<keyword evidence="4 10" id="KW-0378">Hydrolase</keyword>
<evidence type="ECO:0000256" key="1">
    <source>
        <dbReference type="ARBA" id="ARBA00007074"/>
    </source>
</evidence>
<feature type="signal peptide" evidence="8">
    <location>
        <begin position="1"/>
        <end position="27"/>
    </location>
</feature>
<name>A0A1H3URS7_9BACI</name>
<evidence type="ECO:0000256" key="4">
    <source>
        <dbReference type="ARBA" id="ARBA00022801"/>
    </source>
</evidence>
<dbReference type="EMBL" id="FNPI01000024">
    <property type="protein sequence ID" value="SDZ64479.1"/>
    <property type="molecule type" value="Genomic_DNA"/>
</dbReference>
<dbReference type="GO" id="GO:0008234">
    <property type="term" value="F:cysteine-type peptidase activity"/>
    <property type="evidence" value="ECO:0007669"/>
    <property type="project" value="UniProtKB-KW"/>
</dbReference>
<keyword evidence="2" id="KW-0645">Protease</keyword>
<dbReference type="InterPro" id="IPR051202">
    <property type="entry name" value="Peptidase_C40"/>
</dbReference>
<feature type="domain" description="NlpC/P60" evidence="9">
    <location>
        <begin position="304"/>
        <end position="431"/>
    </location>
</feature>
<reference evidence="11" key="1">
    <citation type="submission" date="2016-10" db="EMBL/GenBank/DDBJ databases">
        <authorList>
            <person name="Varghese N."/>
            <person name="Submissions S."/>
        </authorList>
    </citation>
    <scope>NUCLEOTIDE SEQUENCE [LARGE SCALE GENOMIC DNA]</scope>
    <source>
        <strain evidence="11">SP</strain>
    </source>
</reference>
<dbReference type="GO" id="GO:0006508">
    <property type="term" value="P:proteolysis"/>
    <property type="evidence" value="ECO:0007669"/>
    <property type="project" value="UniProtKB-KW"/>
</dbReference>
<keyword evidence="3 8" id="KW-0732">Signal</keyword>
<feature type="compositionally biased region" description="Basic and acidic residues" evidence="7">
    <location>
        <begin position="246"/>
        <end position="266"/>
    </location>
</feature>
<keyword evidence="6" id="KW-0175">Coiled coil</keyword>
<evidence type="ECO:0000256" key="7">
    <source>
        <dbReference type="SAM" id="MobiDB-lite"/>
    </source>
</evidence>
<dbReference type="AlphaFoldDB" id="A0A1H3URS7"/>
<evidence type="ECO:0000256" key="6">
    <source>
        <dbReference type="SAM" id="Coils"/>
    </source>
</evidence>
<organism evidence="10 11">
    <name type="scientific">Evansella caseinilytica</name>
    <dbReference type="NCBI Taxonomy" id="1503961"/>
    <lineage>
        <taxon>Bacteria</taxon>
        <taxon>Bacillati</taxon>
        <taxon>Bacillota</taxon>
        <taxon>Bacilli</taxon>
        <taxon>Bacillales</taxon>
        <taxon>Bacillaceae</taxon>
        <taxon>Evansella</taxon>
    </lineage>
</organism>
<dbReference type="Gene3D" id="6.10.250.3150">
    <property type="match status" value="1"/>
</dbReference>
<dbReference type="Pfam" id="PF24568">
    <property type="entry name" value="CC_PcsB"/>
    <property type="match status" value="1"/>
</dbReference>
<feature type="compositionally biased region" description="Low complexity" evidence="7">
    <location>
        <begin position="267"/>
        <end position="302"/>
    </location>
</feature>
<evidence type="ECO:0000256" key="5">
    <source>
        <dbReference type="ARBA" id="ARBA00022807"/>
    </source>
</evidence>
<keyword evidence="11" id="KW-1185">Reference proteome</keyword>
<dbReference type="STRING" id="1503961.SAMN05421736_12453"/>
<comment type="similarity">
    <text evidence="1">Belongs to the peptidase C40 family.</text>
</comment>